<feature type="domain" description="Stage V sporulation protein AA" evidence="2">
    <location>
        <begin position="5"/>
        <end position="92"/>
    </location>
</feature>
<accession>A0A9D2DC22</accession>
<reference evidence="3" key="1">
    <citation type="journal article" date="2021" name="PeerJ">
        <title>Extensive microbial diversity within the chicken gut microbiome revealed by metagenomics and culture.</title>
        <authorList>
            <person name="Gilroy R."/>
            <person name="Ravi A."/>
            <person name="Getino M."/>
            <person name="Pursley I."/>
            <person name="Horton D.L."/>
            <person name="Alikhan N.F."/>
            <person name="Baker D."/>
            <person name="Gharbi K."/>
            <person name="Hall N."/>
            <person name="Watson M."/>
            <person name="Adriaenssens E.M."/>
            <person name="Foster-Nyarko E."/>
            <person name="Jarju S."/>
            <person name="Secka A."/>
            <person name="Antonio M."/>
            <person name="Oren A."/>
            <person name="Chaudhuri R.R."/>
            <person name="La Ragione R."/>
            <person name="Hildebrand F."/>
            <person name="Pallen M.J."/>
        </authorList>
    </citation>
    <scope>NUCLEOTIDE SEQUENCE</scope>
    <source>
        <strain evidence="3">ChiGjej1B1-13045</strain>
    </source>
</reference>
<dbReference type="AlphaFoldDB" id="A0A9D2DC22"/>
<evidence type="ECO:0000259" key="2">
    <source>
        <dbReference type="Pfam" id="PF12164"/>
    </source>
</evidence>
<proteinExistence type="predicted"/>
<name>A0A9D2DC22_9FIRM</name>
<evidence type="ECO:0000256" key="1">
    <source>
        <dbReference type="SAM" id="Phobius"/>
    </source>
</evidence>
<comment type="caution">
    <text evidence="3">The sequence shown here is derived from an EMBL/GenBank/DDBJ whole genome shotgun (WGS) entry which is preliminary data.</text>
</comment>
<dbReference type="InterPro" id="IPR021997">
    <property type="entry name" value="SporV_AA"/>
</dbReference>
<dbReference type="Proteomes" id="UP000824017">
    <property type="component" value="Unassembled WGS sequence"/>
</dbReference>
<dbReference type="InterPro" id="IPR038548">
    <property type="entry name" value="SporV_AA_N_sf"/>
</dbReference>
<sequence>MASSTTLYIKGDRDVEVTKQDVTLGDILVMECSDKTVLPKIKTLRILKFKKPGQQRCVVSVLKIIACIHEQYPGIEVQNLGETDIIVTYENQKTPPLAWHILKTIFVVAVTFFGAAFSIMAFNNDVDVTKLFGQIHELVTGQETSGFTILEISYSIGITLGILIFFNHFGKKRFTVDPTPMEIQMRLYENDIQTTLAEDAARKGEELDVGTMGAADPSGGHRS</sequence>
<gene>
    <name evidence="3" type="ORF">H9817_10095</name>
</gene>
<keyword evidence="1" id="KW-0812">Transmembrane</keyword>
<dbReference type="Pfam" id="PF12164">
    <property type="entry name" value="SporV_AA"/>
    <property type="match status" value="1"/>
</dbReference>
<protein>
    <submittedName>
        <fullName evidence="3">Stage V sporulation protein AA</fullName>
    </submittedName>
</protein>
<reference evidence="3" key="2">
    <citation type="submission" date="2021-04" db="EMBL/GenBank/DDBJ databases">
        <authorList>
            <person name="Gilroy R."/>
        </authorList>
    </citation>
    <scope>NUCLEOTIDE SEQUENCE</scope>
    <source>
        <strain evidence="3">ChiGjej1B1-13045</strain>
    </source>
</reference>
<keyword evidence="1" id="KW-0472">Membrane</keyword>
<keyword evidence="1" id="KW-1133">Transmembrane helix</keyword>
<feature type="transmembrane region" description="Helical" evidence="1">
    <location>
        <begin position="147"/>
        <end position="166"/>
    </location>
</feature>
<dbReference type="EMBL" id="DXCD01000261">
    <property type="protein sequence ID" value="HIZ14261.1"/>
    <property type="molecule type" value="Genomic_DNA"/>
</dbReference>
<organism evidence="3 4">
    <name type="scientific">Candidatus Mediterraneibacter stercorigallinarum</name>
    <dbReference type="NCBI Taxonomy" id="2838686"/>
    <lineage>
        <taxon>Bacteria</taxon>
        <taxon>Bacillati</taxon>
        <taxon>Bacillota</taxon>
        <taxon>Clostridia</taxon>
        <taxon>Lachnospirales</taxon>
        <taxon>Lachnospiraceae</taxon>
        <taxon>Mediterraneibacter</taxon>
    </lineage>
</organism>
<evidence type="ECO:0000313" key="4">
    <source>
        <dbReference type="Proteomes" id="UP000824017"/>
    </source>
</evidence>
<dbReference type="Gene3D" id="2.60.480.10">
    <property type="entry name" value="eubacterium ventriosum atcc domain"/>
    <property type="match status" value="1"/>
</dbReference>
<evidence type="ECO:0000313" key="3">
    <source>
        <dbReference type="EMBL" id="HIZ14261.1"/>
    </source>
</evidence>
<feature type="transmembrane region" description="Helical" evidence="1">
    <location>
        <begin position="101"/>
        <end position="122"/>
    </location>
</feature>